<dbReference type="PROSITE" id="PS01124">
    <property type="entry name" value="HTH_ARAC_FAMILY_2"/>
    <property type="match status" value="1"/>
</dbReference>
<evidence type="ECO:0000313" key="5">
    <source>
        <dbReference type="EMBL" id="KGD63278.1"/>
    </source>
</evidence>
<keyword evidence="6" id="KW-1185">Reference proteome</keyword>
<evidence type="ECO:0000256" key="1">
    <source>
        <dbReference type="ARBA" id="ARBA00023015"/>
    </source>
</evidence>
<dbReference type="RefSeq" id="WP_035234854.1">
    <property type="nucleotide sequence ID" value="NZ_ARXV01000019.1"/>
</dbReference>
<protein>
    <submittedName>
        <fullName evidence="5">AraC family transcriptional regulator</fullName>
    </submittedName>
</protein>
<name>A0A095TLE6_9GAMM</name>
<dbReference type="SUPFAM" id="SSF46689">
    <property type="entry name" value="Homeodomain-like"/>
    <property type="match status" value="1"/>
</dbReference>
<dbReference type="Pfam" id="PF12833">
    <property type="entry name" value="HTH_18"/>
    <property type="match status" value="1"/>
</dbReference>
<dbReference type="InterPro" id="IPR020449">
    <property type="entry name" value="Tscrpt_reg_AraC-type_HTH"/>
</dbReference>
<reference evidence="5 6" key="1">
    <citation type="submission" date="2012-09" db="EMBL/GenBank/DDBJ databases">
        <title>Genome Sequence of alkane-degrading Bacterium Alcanivorax sp. 19-m-6.</title>
        <authorList>
            <person name="Lai Q."/>
            <person name="Shao Z."/>
        </authorList>
    </citation>
    <scope>NUCLEOTIDE SEQUENCE [LARGE SCALE GENOMIC DNA]</scope>
    <source>
        <strain evidence="5 6">19-m-6</strain>
    </source>
</reference>
<dbReference type="PROSITE" id="PS00041">
    <property type="entry name" value="HTH_ARAC_FAMILY_1"/>
    <property type="match status" value="1"/>
</dbReference>
<dbReference type="eggNOG" id="COG2207">
    <property type="taxonomic scope" value="Bacteria"/>
</dbReference>
<dbReference type="PRINTS" id="PR00032">
    <property type="entry name" value="HTHARAC"/>
</dbReference>
<dbReference type="PANTHER" id="PTHR47894:SF1">
    <property type="entry name" value="HTH-TYPE TRANSCRIPTIONAL REGULATOR VQSM"/>
    <property type="match status" value="1"/>
</dbReference>
<evidence type="ECO:0000313" key="6">
    <source>
        <dbReference type="Proteomes" id="UP000029444"/>
    </source>
</evidence>
<gene>
    <name evidence="5" type="ORF">Y5S_03433</name>
</gene>
<accession>A0A095TLE6</accession>
<dbReference type="SMART" id="SM00342">
    <property type="entry name" value="HTH_ARAC"/>
    <property type="match status" value="1"/>
</dbReference>
<dbReference type="STRING" id="1177154.Y5S_03433"/>
<dbReference type="GO" id="GO:0003700">
    <property type="term" value="F:DNA-binding transcription factor activity"/>
    <property type="evidence" value="ECO:0007669"/>
    <property type="project" value="InterPro"/>
</dbReference>
<evidence type="ECO:0000259" key="4">
    <source>
        <dbReference type="PROSITE" id="PS01124"/>
    </source>
</evidence>
<keyword evidence="2" id="KW-0238">DNA-binding</keyword>
<evidence type="ECO:0000256" key="2">
    <source>
        <dbReference type="ARBA" id="ARBA00023125"/>
    </source>
</evidence>
<dbReference type="InterPro" id="IPR018060">
    <property type="entry name" value="HTH_AraC"/>
</dbReference>
<evidence type="ECO:0000256" key="3">
    <source>
        <dbReference type="ARBA" id="ARBA00023163"/>
    </source>
</evidence>
<dbReference type="GO" id="GO:0005829">
    <property type="term" value="C:cytosol"/>
    <property type="evidence" value="ECO:0007669"/>
    <property type="project" value="TreeGrafter"/>
</dbReference>
<feature type="domain" description="HTH araC/xylS-type" evidence="4">
    <location>
        <begin position="241"/>
        <end position="339"/>
    </location>
</feature>
<keyword evidence="1" id="KW-0805">Transcription regulation</keyword>
<dbReference type="EMBL" id="ARXV01000019">
    <property type="protein sequence ID" value="KGD63278.1"/>
    <property type="molecule type" value="Genomic_DNA"/>
</dbReference>
<dbReference type="Proteomes" id="UP000029444">
    <property type="component" value="Unassembled WGS sequence"/>
</dbReference>
<dbReference type="AlphaFoldDB" id="A0A095TLE6"/>
<dbReference type="InterPro" id="IPR032687">
    <property type="entry name" value="AraC-type_N"/>
</dbReference>
<comment type="caution">
    <text evidence="5">The sequence shown here is derived from an EMBL/GenBank/DDBJ whole genome shotgun (WGS) entry which is preliminary data.</text>
</comment>
<dbReference type="InterPro" id="IPR009057">
    <property type="entry name" value="Homeodomain-like_sf"/>
</dbReference>
<sequence>MTADYYITGIGVSQYYYGAQRLGLPAADILQRSGMTPEITLQPMHHTPVDDFERFLLELILESGDDMLGIRIGEQVMPSLYGVLPTVATMAGSGHEAVESALKYQALVGGNAGAIRLLSTADDHVAFQGLLAYPNPVIRRHLAESMAVLLYKLATFITGRQDLRVTEIQFEHAPASDTSKAYLETLLGCPIRYEAPEIRVVVHRSLLDISLNAYSGDAMRVAEELARQQLAQQQTHQSIVQQIKLQVRTLMAGSSPRREIVADRLGISVRTLDRRLADAGLSWQQLLDSLRAQLAQEFLSEGTLTVQDIANRLGFADARSFQRRFRHWTGKSPSAYRESKGWPG</sequence>
<proteinExistence type="predicted"/>
<dbReference type="PANTHER" id="PTHR47894">
    <property type="entry name" value="HTH-TYPE TRANSCRIPTIONAL REGULATOR GADX"/>
    <property type="match status" value="1"/>
</dbReference>
<keyword evidence="3" id="KW-0804">Transcription</keyword>
<dbReference type="Gene3D" id="1.10.10.60">
    <property type="entry name" value="Homeodomain-like"/>
    <property type="match status" value="1"/>
</dbReference>
<organism evidence="5 6">
    <name type="scientific">Alcanivorax nanhaiticus</name>
    <dbReference type="NCBI Taxonomy" id="1177154"/>
    <lineage>
        <taxon>Bacteria</taxon>
        <taxon>Pseudomonadati</taxon>
        <taxon>Pseudomonadota</taxon>
        <taxon>Gammaproteobacteria</taxon>
        <taxon>Oceanospirillales</taxon>
        <taxon>Alcanivoracaceae</taxon>
        <taxon>Alcanivorax</taxon>
    </lineage>
</organism>
<dbReference type="GO" id="GO:0000976">
    <property type="term" value="F:transcription cis-regulatory region binding"/>
    <property type="evidence" value="ECO:0007669"/>
    <property type="project" value="TreeGrafter"/>
</dbReference>
<dbReference type="Pfam" id="PF12625">
    <property type="entry name" value="Arabinose_bd"/>
    <property type="match status" value="1"/>
</dbReference>
<dbReference type="InterPro" id="IPR018062">
    <property type="entry name" value="HTH_AraC-typ_CS"/>
</dbReference>
<dbReference type="PATRIC" id="fig|1177154.3.peg.3442"/>